<dbReference type="HOGENOM" id="CLU_1041999_0_0_1"/>
<feature type="transmembrane region" description="Helical" evidence="1">
    <location>
        <begin position="146"/>
        <end position="169"/>
    </location>
</feature>
<name>A0A017S2E6_ASPRC</name>
<keyword evidence="1" id="KW-0472">Membrane</keyword>
<dbReference type="OrthoDB" id="2560628at2759"/>
<feature type="transmembrane region" description="Helical" evidence="1">
    <location>
        <begin position="70"/>
        <end position="94"/>
    </location>
</feature>
<keyword evidence="1" id="KW-0812">Transmembrane</keyword>
<dbReference type="Pfam" id="PF24800">
    <property type="entry name" value="DUF7702"/>
    <property type="match status" value="1"/>
</dbReference>
<dbReference type="RefSeq" id="XP_040634040.1">
    <property type="nucleotide sequence ID" value="XM_040785616.1"/>
</dbReference>
<feature type="transmembrane region" description="Helical" evidence="1">
    <location>
        <begin position="224"/>
        <end position="249"/>
    </location>
</feature>
<keyword evidence="1" id="KW-1133">Transmembrane helix</keyword>
<feature type="transmembrane region" description="Helical" evidence="1">
    <location>
        <begin position="106"/>
        <end position="126"/>
    </location>
</feature>
<dbReference type="EMBL" id="KK088461">
    <property type="protein sequence ID" value="EYE90350.1"/>
    <property type="molecule type" value="Genomic_DNA"/>
</dbReference>
<evidence type="ECO:0000259" key="2">
    <source>
        <dbReference type="Pfam" id="PF24800"/>
    </source>
</evidence>
<feature type="transmembrane region" description="Helical" evidence="1">
    <location>
        <begin position="181"/>
        <end position="204"/>
    </location>
</feature>
<reference evidence="4" key="1">
    <citation type="journal article" date="2014" name="Nat. Commun.">
        <title>Genomic adaptations of the halophilic Dead Sea filamentous fungus Eurotium rubrum.</title>
        <authorList>
            <person name="Kis-Papo T."/>
            <person name="Weig A.R."/>
            <person name="Riley R."/>
            <person name="Persoh D."/>
            <person name="Salamov A."/>
            <person name="Sun H."/>
            <person name="Lipzen A."/>
            <person name="Wasser S.P."/>
            <person name="Rambold G."/>
            <person name="Grigoriev I.V."/>
            <person name="Nevo E."/>
        </authorList>
    </citation>
    <scope>NUCLEOTIDE SEQUENCE [LARGE SCALE GENOMIC DNA]</scope>
    <source>
        <strain evidence="4">CBS 135680</strain>
    </source>
</reference>
<feature type="transmembrane region" description="Helical" evidence="1">
    <location>
        <begin position="41"/>
        <end position="64"/>
    </location>
</feature>
<keyword evidence="4" id="KW-1185">Reference proteome</keyword>
<evidence type="ECO:0000313" key="3">
    <source>
        <dbReference type="EMBL" id="EYE90350.1"/>
    </source>
</evidence>
<gene>
    <name evidence="3" type="ORF">EURHEDRAFT_489237</name>
</gene>
<dbReference type="PANTHER" id="PTHR42109">
    <property type="entry name" value="UNPLACED GENOMIC SCAFFOLD UM_SCAF_CONTIG_1.265, WHOLE GENOME SHOTGUN SEQUENCE"/>
    <property type="match status" value="1"/>
</dbReference>
<dbReference type="GeneID" id="63700740"/>
<proteinExistence type="predicted"/>
<dbReference type="AlphaFoldDB" id="A0A017S2E6"/>
<dbReference type="PANTHER" id="PTHR42109:SF2">
    <property type="entry name" value="INTEGRAL MEMBRANE PROTEIN"/>
    <property type="match status" value="1"/>
</dbReference>
<dbReference type="InterPro" id="IPR056119">
    <property type="entry name" value="DUF7702"/>
</dbReference>
<evidence type="ECO:0000256" key="1">
    <source>
        <dbReference type="SAM" id="Phobius"/>
    </source>
</evidence>
<organism evidence="3 4">
    <name type="scientific">Aspergillus ruber (strain CBS 135680)</name>
    <dbReference type="NCBI Taxonomy" id="1388766"/>
    <lineage>
        <taxon>Eukaryota</taxon>
        <taxon>Fungi</taxon>
        <taxon>Dikarya</taxon>
        <taxon>Ascomycota</taxon>
        <taxon>Pezizomycotina</taxon>
        <taxon>Eurotiomycetes</taxon>
        <taxon>Eurotiomycetidae</taxon>
        <taxon>Eurotiales</taxon>
        <taxon>Aspergillaceae</taxon>
        <taxon>Aspergillus</taxon>
        <taxon>Aspergillus subgen. Aspergillus</taxon>
    </lineage>
</organism>
<dbReference type="Proteomes" id="UP000019804">
    <property type="component" value="Unassembled WGS sequence"/>
</dbReference>
<protein>
    <recommendedName>
        <fullName evidence="2">DUF7702 domain-containing protein</fullName>
    </recommendedName>
</protein>
<feature type="domain" description="DUF7702" evidence="2">
    <location>
        <begin position="5"/>
        <end position="251"/>
    </location>
</feature>
<sequence length="273" mass="29912">MFLLRDAIFLIELAFYCPLIPAAIFILLAHGFKKPYTWRPIILPLFILSGLRIAGAALGLASMSPGKSNLLTTATLLDTIGLAPVMCLLVGLLVRANAPLYKGFPFWAFLPLQLTVIVATVLTAYGGRDLYTSAQNQSRDIILMRAGTFIFISIFTVMVVLAVLTLLNVSRQCCHQTERAATICTLLCVPFMTIRLAFSVGSLFTMSDGNKSVLNPMSEENTDIWVHFFMVIVVEYVVALSATGVALTAKNRIMLESGKDDLLSDEEDEGHRA</sequence>
<feature type="transmembrane region" description="Helical" evidence="1">
    <location>
        <begin position="6"/>
        <end position="29"/>
    </location>
</feature>
<evidence type="ECO:0000313" key="4">
    <source>
        <dbReference type="Proteomes" id="UP000019804"/>
    </source>
</evidence>
<accession>A0A017S2E6</accession>